<reference evidence="2 3" key="1">
    <citation type="submission" date="2022-05" db="EMBL/GenBank/DDBJ databases">
        <title>Chromosome-level reference genomes for two strains of Caenorhabditis briggsae: an improved platform for comparative genomics.</title>
        <authorList>
            <person name="Stevens L."/>
            <person name="Andersen E.C."/>
        </authorList>
    </citation>
    <scope>NUCLEOTIDE SEQUENCE [LARGE SCALE GENOMIC DNA]</scope>
    <source>
        <strain evidence="2">QX1410_ONT</strain>
        <tissue evidence="2">Whole-organism</tissue>
    </source>
</reference>
<dbReference type="AlphaFoldDB" id="A0AAE9DZF0"/>
<name>A0AAE9DZF0_CAEBR</name>
<organism evidence="2 3">
    <name type="scientific">Caenorhabditis briggsae</name>
    <dbReference type="NCBI Taxonomy" id="6238"/>
    <lineage>
        <taxon>Eukaryota</taxon>
        <taxon>Metazoa</taxon>
        <taxon>Ecdysozoa</taxon>
        <taxon>Nematoda</taxon>
        <taxon>Chromadorea</taxon>
        <taxon>Rhabditida</taxon>
        <taxon>Rhabditina</taxon>
        <taxon>Rhabditomorpha</taxon>
        <taxon>Rhabditoidea</taxon>
        <taxon>Rhabditidae</taxon>
        <taxon>Peloderinae</taxon>
        <taxon>Caenorhabditis</taxon>
    </lineage>
</organism>
<evidence type="ECO:0000256" key="1">
    <source>
        <dbReference type="SAM" id="MobiDB-lite"/>
    </source>
</evidence>
<evidence type="ECO:0000313" key="2">
    <source>
        <dbReference type="EMBL" id="ULU14027.1"/>
    </source>
</evidence>
<dbReference type="Proteomes" id="UP000827892">
    <property type="component" value="Chromosome I"/>
</dbReference>
<accession>A0AAE9DZF0</accession>
<protein>
    <submittedName>
        <fullName evidence="2">Uncharacterized protein</fullName>
    </submittedName>
</protein>
<feature type="region of interest" description="Disordered" evidence="1">
    <location>
        <begin position="19"/>
        <end position="40"/>
    </location>
</feature>
<evidence type="ECO:0000313" key="3">
    <source>
        <dbReference type="Proteomes" id="UP000827892"/>
    </source>
</evidence>
<gene>
    <name evidence="2" type="ORF">L3Y34_016503</name>
</gene>
<dbReference type="EMBL" id="CP090891">
    <property type="protein sequence ID" value="ULU14027.1"/>
    <property type="molecule type" value="Genomic_DNA"/>
</dbReference>
<proteinExistence type="predicted"/>
<sequence>MGVTRLAVVLGIFEQKMPPKRDQQVANPTPMQVPANAEPYRGNKIKEVREVYHIGPKPMVKVQEFKNHWRVTNKQTQSTTESFKK</sequence>